<reference evidence="7" key="2">
    <citation type="submission" date="2021-04" db="EMBL/GenBank/DDBJ databases">
        <title>Isolation and genomic analysis of the ibuprofen-degrading bacterium Sphingomonas strain MPO218.</title>
        <authorList>
            <person name="Aulestia M."/>
            <person name="Flores A."/>
            <person name="Mangas E.L."/>
            <person name="Perez-Pulido A.J."/>
            <person name="Santero E."/>
            <person name="Camacho E.M."/>
        </authorList>
    </citation>
    <scope>NUCLEOTIDE SEQUENCE</scope>
    <source>
        <strain evidence="7">MPO218</strain>
    </source>
</reference>
<dbReference type="InterPro" id="IPR050584">
    <property type="entry name" value="Cholesterol_7-desaturase"/>
</dbReference>
<dbReference type="EMBL" id="CP059319">
    <property type="protein sequence ID" value="QTH22272.1"/>
    <property type="molecule type" value="Genomic_DNA"/>
</dbReference>
<dbReference type="AlphaFoldDB" id="A0A975HEF3"/>
<keyword evidence="2" id="KW-0479">Metal-binding</keyword>
<dbReference type="Proteomes" id="UP000664914">
    <property type="component" value="Chromosome"/>
</dbReference>
<dbReference type="GO" id="GO:0046872">
    <property type="term" value="F:metal ion binding"/>
    <property type="evidence" value="ECO:0007669"/>
    <property type="project" value="UniProtKB-KW"/>
</dbReference>
<dbReference type="Gene3D" id="2.102.10.10">
    <property type="entry name" value="Rieske [2Fe-2S] iron-sulphur domain"/>
    <property type="match status" value="1"/>
</dbReference>
<dbReference type="InterPro" id="IPR017941">
    <property type="entry name" value="Rieske_2Fe-2S"/>
</dbReference>
<dbReference type="SUPFAM" id="SSF55961">
    <property type="entry name" value="Bet v1-like"/>
    <property type="match status" value="1"/>
</dbReference>
<proteinExistence type="predicted"/>
<evidence type="ECO:0000256" key="5">
    <source>
        <dbReference type="ARBA" id="ARBA00023014"/>
    </source>
</evidence>
<evidence type="ECO:0000256" key="2">
    <source>
        <dbReference type="ARBA" id="ARBA00022723"/>
    </source>
</evidence>
<protein>
    <submittedName>
        <fullName evidence="7">Aromatic ring-hydroxylating dioxygenase subunit alpha</fullName>
    </submittedName>
</protein>
<keyword evidence="1" id="KW-0001">2Fe-2S</keyword>
<dbReference type="Pfam" id="PF19112">
    <property type="entry name" value="VanA_C"/>
    <property type="match status" value="1"/>
</dbReference>
<accession>A0A975HEF3</accession>
<keyword evidence="3" id="KW-0560">Oxidoreductase</keyword>
<dbReference type="InterPro" id="IPR044043">
    <property type="entry name" value="VanA_C_cat"/>
</dbReference>
<keyword evidence="4" id="KW-0408">Iron</keyword>
<gene>
    <name evidence="7" type="ORF">HRJ34_01690</name>
</gene>
<sequence length="365" mass="40204">MAEVAPKIKEASRRADARLAGRATPFIFNCWYVAGFAWEFARDLKARTILGRPLVFYRTSAGDPVALSDRCVHRSFPLSKSQLDGDSIVCGYHGLRYDSGGACIEAPAVGECPRGIGVRSYPLRQQGPLVWIWMGDAAPADELPTGSWVADEQWPASQQYYHLPASYVALHENLLDLTHLSFLHAHSFGTPDYAAAPYAVDLDEDAGRFALTRSVVPTRLPPVWAEPTGLTGKDAARVTTSEFLGPSTHVVSAQFYGLDVAEAERGRTGIRTAHLPTPETATSTHYFIHHGRNFAQDDPSVTDFMQEQLTVAFTEDVVGLTEIERMIAETPEDDRYEISLASDRPGLAMRRWIYRTAMEEGEGAG</sequence>
<dbReference type="GO" id="GO:0051537">
    <property type="term" value="F:2 iron, 2 sulfur cluster binding"/>
    <property type="evidence" value="ECO:0007669"/>
    <property type="project" value="UniProtKB-KW"/>
</dbReference>
<dbReference type="PANTHER" id="PTHR21266:SF60">
    <property type="entry name" value="3-KETOSTEROID-9-ALPHA-MONOOXYGENASE, OXYGENASE COMPONENT"/>
    <property type="match status" value="1"/>
</dbReference>
<dbReference type="SUPFAM" id="SSF50022">
    <property type="entry name" value="ISP domain"/>
    <property type="match status" value="1"/>
</dbReference>
<evidence type="ECO:0000259" key="6">
    <source>
        <dbReference type="PROSITE" id="PS51296"/>
    </source>
</evidence>
<name>A0A975HEF3_9SPHN</name>
<dbReference type="GO" id="GO:0051213">
    <property type="term" value="F:dioxygenase activity"/>
    <property type="evidence" value="ECO:0007669"/>
    <property type="project" value="UniProtKB-KW"/>
</dbReference>
<evidence type="ECO:0000256" key="4">
    <source>
        <dbReference type="ARBA" id="ARBA00023004"/>
    </source>
</evidence>
<organism evidence="7 8">
    <name type="scientific">Rhizorhabdus wittichii</name>
    <dbReference type="NCBI Taxonomy" id="160791"/>
    <lineage>
        <taxon>Bacteria</taxon>
        <taxon>Pseudomonadati</taxon>
        <taxon>Pseudomonadota</taxon>
        <taxon>Alphaproteobacteria</taxon>
        <taxon>Sphingomonadales</taxon>
        <taxon>Sphingomonadaceae</taxon>
        <taxon>Rhizorhabdus</taxon>
    </lineage>
</organism>
<evidence type="ECO:0000313" key="8">
    <source>
        <dbReference type="Proteomes" id="UP000664914"/>
    </source>
</evidence>
<evidence type="ECO:0000256" key="3">
    <source>
        <dbReference type="ARBA" id="ARBA00023002"/>
    </source>
</evidence>
<dbReference type="RefSeq" id="WP_012051034.1">
    <property type="nucleotide sequence ID" value="NZ_CP059319.1"/>
</dbReference>
<feature type="domain" description="Rieske" evidence="6">
    <location>
        <begin position="31"/>
        <end position="132"/>
    </location>
</feature>
<dbReference type="PANTHER" id="PTHR21266">
    <property type="entry name" value="IRON-SULFUR DOMAIN CONTAINING PROTEIN"/>
    <property type="match status" value="1"/>
</dbReference>
<dbReference type="PROSITE" id="PS51296">
    <property type="entry name" value="RIESKE"/>
    <property type="match status" value="1"/>
</dbReference>
<dbReference type="Gene3D" id="3.90.380.10">
    <property type="entry name" value="Naphthalene 1,2-dioxygenase Alpha Subunit, Chain A, domain 1"/>
    <property type="match status" value="1"/>
</dbReference>
<evidence type="ECO:0000313" key="7">
    <source>
        <dbReference type="EMBL" id="QTH22272.1"/>
    </source>
</evidence>
<keyword evidence="5" id="KW-0411">Iron-sulfur</keyword>
<keyword evidence="7" id="KW-0223">Dioxygenase</keyword>
<dbReference type="InterPro" id="IPR036922">
    <property type="entry name" value="Rieske_2Fe-2S_sf"/>
</dbReference>
<dbReference type="Pfam" id="PF00355">
    <property type="entry name" value="Rieske"/>
    <property type="match status" value="1"/>
</dbReference>
<reference evidence="7" key="1">
    <citation type="submission" date="2020-07" db="EMBL/GenBank/DDBJ databases">
        <authorList>
            <person name="Camacho E."/>
        </authorList>
    </citation>
    <scope>NUCLEOTIDE SEQUENCE</scope>
    <source>
        <strain evidence="7">MPO218</strain>
    </source>
</reference>
<evidence type="ECO:0000256" key="1">
    <source>
        <dbReference type="ARBA" id="ARBA00022714"/>
    </source>
</evidence>
<dbReference type="OMA" id="HAMRAIT"/>